<sequence length="789" mass="89465">MKVIQGLYNGVTTVELDTLAAEIAATLTTKHPDYAILAARIAVSNLHKETKKVFSDVVEDLYNYVNPLNKRHSPMVAKETLDIVLENKDRLNSAIIFDRDFSYNFFGFKTLERSYLLKIDGKVAERPQHMLMRVAVGIHKTDIDAAIETYNLLSEKWFTHASPTLFNAGTNRPQLSSCFLLAMKDDSIEGIYDTLKQCALISKSAGGIGVAVSCIRATGSYIAGTNGNSNGLVPMLRVYNNTARYVDQGGNKRPGAFAMYLEPWHFDVFDFLDLKKNTGKEEQRARDLFYAMWIPDLFMKRVESNQVCSNISVQTEIFKPDMEFSDKEGNMEWFCTHGVLYPQDWSLMCPSDCPGLDECWGEEFENLYTRYEQEGRVKRVVKAQQVWHAIIESQTETGTPYMLYKDACNRKSNHQNLGTIKSSNLCTEIVEYTSHDEVAVCNLASIALNMYVTPEKTFDFNKLANVTKVIVRNLNKIIEINYYPVIEAENSNKRHRPIGIGVQGLADAFILMRFPFESAEAQKLNTQIFETIYYASLESSCELAAELGAYQTYPGSPVSKGILQYDMWDKTPTDLWDWKLLKEKIAKHGVRNSLLLAPMPTASTAQILGNNESIEPYTSNIYTRRVLSGEFQIVNPHLLKDLTERGLWNEEMKNQLIGQNGSIQGIAEIPDDLKELYKTVWEISQKTILKMAADRGAFIDQSQSLNIHIAEPNYGKLTSMHFYGWKQGLKTGMYYLRTKPAANPIQFTLNKEKLKESQSAKNEEMIKELNRAAMVCSLENRDDCLMCGS</sequence>
<dbReference type="Pfam" id="PF00317">
    <property type="entry name" value="Ribonuc_red_lgN"/>
    <property type="match status" value="1"/>
</dbReference>
<dbReference type="InterPro" id="IPR000788">
    <property type="entry name" value="RNR_lg_C"/>
</dbReference>
<evidence type="ECO:0000256" key="8">
    <source>
        <dbReference type="PROSITE-ProRule" id="PRU00492"/>
    </source>
</evidence>
<dbReference type="InterPro" id="IPR039718">
    <property type="entry name" value="Rrm1"/>
</dbReference>
<evidence type="ECO:0000256" key="5">
    <source>
        <dbReference type="ARBA" id="ARBA00023002"/>
    </source>
</evidence>
<keyword evidence="2" id="KW-0021">Allosteric enzyme</keyword>
<dbReference type="SUPFAM" id="SSF48168">
    <property type="entry name" value="R1 subunit of ribonucleotide reductase, N-terminal domain"/>
    <property type="match status" value="1"/>
</dbReference>
<accession>A0A4W5K800</accession>
<keyword evidence="6 9" id="KW-0215">Deoxyribonucleotide synthesis</keyword>
<dbReference type="PROSITE" id="PS51161">
    <property type="entry name" value="ATP_CONE"/>
    <property type="match status" value="1"/>
</dbReference>
<keyword evidence="5 9" id="KW-0560">Oxidoreductase</keyword>
<name>A0A4W5K800_9TELE</name>
<reference evidence="12" key="1">
    <citation type="submission" date="2018-06" db="EMBL/GenBank/DDBJ databases">
        <title>Genome assembly of Danube salmon.</title>
        <authorList>
            <person name="Macqueen D.J."/>
            <person name="Gundappa M.K."/>
        </authorList>
    </citation>
    <scope>NUCLEOTIDE SEQUENCE [LARGE SCALE GENOMIC DNA]</scope>
</reference>
<dbReference type="Pfam" id="PF02867">
    <property type="entry name" value="Ribonuc_red_lgC"/>
    <property type="match status" value="1"/>
</dbReference>
<dbReference type="GO" id="GO:0009263">
    <property type="term" value="P:deoxyribonucleotide biosynthetic process"/>
    <property type="evidence" value="ECO:0007669"/>
    <property type="project" value="UniProtKB-KW"/>
</dbReference>
<proteinExistence type="inferred from homology"/>
<dbReference type="PROSITE" id="PS00089">
    <property type="entry name" value="RIBORED_LARGE"/>
    <property type="match status" value="1"/>
</dbReference>
<dbReference type="NCBIfam" id="TIGR02506">
    <property type="entry name" value="NrdE_NrdA"/>
    <property type="match status" value="1"/>
</dbReference>
<dbReference type="EC" id="1.17.4.1" evidence="9"/>
<dbReference type="CDD" id="cd01679">
    <property type="entry name" value="RNR_I"/>
    <property type="match status" value="1"/>
</dbReference>
<protein>
    <recommendedName>
        <fullName evidence="9">Ribonucleoside-diphosphate reductase</fullName>
        <ecNumber evidence="9">1.17.4.1</ecNumber>
    </recommendedName>
</protein>
<dbReference type="Proteomes" id="UP000314982">
    <property type="component" value="Unassembled WGS sequence"/>
</dbReference>
<evidence type="ECO:0000256" key="7">
    <source>
        <dbReference type="ARBA" id="ARBA00024942"/>
    </source>
</evidence>
<evidence type="ECO:0000256" key="9">
    <source>
        <dbReference type="RuleBase" id="RU003410"/>
    </source>
</evidence>
<evidence type="ECO:0000256" key="6">
    <source>
        <dbReference type="ARBA" id="ARBA00023116"/>
    </source>
</evidence>
<dbReference type="UniPathway" id="UPA00326"/>
<dbReference type="Gene3D" id="3.20.70.20">
    <property type="match status" value="1"/>
</dbReference>
<dbReference type="InterPro" id="IPR013509">
    <property type="entry name" value="RNR_lsu_N"/>
</dbReference>
<evidence type="ECO:0000256" key="4">
    <source>
        <dbReference type="ARBA" id="ARBA00022840"/>
    </source>
</evidence>
<dbReference type="GO" id="GO:0004748">
    <property type="term" value="F:ribonucleoside-diphosphate reductase activity, thioredoxin disulfide as acceptor"/>
    <property type="evidence" value="ECO:0007669"/>
    <property type="project" value="UniProtKB-EC"/>
</dbReference>
<dbReference type="PRINTS" id="PR01183">
    <property type="entry name" value="RIBORDTASEM1"/>
</dbReference>
<dbReference type="InterPro" id="IPR005144">
    <property type="entry name" value="ATP-cone_dom"/>
</dbReference>
<dbReference type="SUPFAM" id="SSF51998">
    <property type="entry name" value="PFL-like glycyl radical enzymes"/>
    <property type="match status" value="1"/>
</dbReference>
<feature type="domain" description="ATP-cone" evidence="10">
    <location>
        <begin position="1"/>
        <end position="52"/>
    </location>
</feature>
<dbReference type="FunFam" id="3.20.70.20:FF:000035">
    <property type="entry name" value="Predicted protein"/>
    <property type="match status" value="1"/>
</dbReference>
<reference evidence="11" key="2">
    <citation type="submission" date="2025-08" db="UniProtKB">
        <authorList>
            <consortium name="Ensembl"/>
        </authorList>
    </citation>
    <scope>IDENTIFICATION</scope>
</reference>
<evidence type="ECO:0000313" key="12">
    <source>
        <dbReference type="Proteomes" id="UP000314982"/>
    </source>
</evidence>
<dbReference type="PANTHER" id="PTHR11573">
    <property type="entry name" value="RIBONUCLEOSIDE-DIPHOSPHATE REDUCTASE LARGE CHAIN"/>
    <property type="match status" value="1"/>
</dbReference>
<evidence type="ECO:0000256" key="1">
    <source>
        <dbReference type="ARBA" id="ARBA00010406"/>
    </source>
</evidence>
<keyword evidence="12" id="KW-1185">Reference proteome</keyword>
<evidence type="ECO:0000256" key="2">
    <source>
        <dbReference type="ARBA" id="ARBA00022533"/>
    </source>
</evidence>
<dbReference type="GeneTree" id="ENSGT00910000144246"/>
<dbReference type="AlphaFoldDB" id="A0A4W5K800"/>
<dbReference type="Ensembl" id="ENSHHUT00000008397.1">
    <property type="protein sequence ID" value="ENSHHUP00000008151.1"/>
    <property type="gene ID" value="ENSHHUG00000004726.1"/>
</dbReference>
<keyword evidence="3 8" id="KW-0547">Nucleotide-binding</keyword>
<dbReference type="PANTHER" id="PTHR11573:SF6">
    <property type="entry name" value="RIBONUCLEOSIDE-DIPHOSPHATE REDUCTASE LARGE SUBUNIT"/>
    <property type="match status" value="1"/>
</dbReference>
<dbReference type="GO" id="GO:0005524">
    <property type="term" value="F:ATP binding"/>
    <property type="evidence" value="ECO:0007669"/>
    <property type="project" value="UniProtKB-UniRule"/>
</dbReference>
<comment type="catalytic activity">
    <reaction evidence="9">
        <text>a 2'-deoxyribonucleoside 5'-diphosphate + [thioredoxin]-disulfide + H2O = a ribonucleoside 5'-diphosphate + [thioredoxin]-dithiol</text>
        <dbReference type="Rhea" id="RHEA:23252"/>
        <dbReference type="Rhea" id="RHEA-COMP:10698"/>
        <dbReference type="Rhea" id="RHEA-COMP:10700"/>
        <dbReference type="ChEBI" id="CHEBI:15377"/>
        <dbReference type="ChEBI" id="CHEBI:29950"/>
        <dbReference type="ChEBI" id="CHEBI:50058"/>
        <dbReference type="ChEBI" id="CHEBI:57930"/>
        <dbReference type="ChEBI" id="CHEBI:73316"/>
        <dbReference type="EC" id="1.17.4.1"/>
    </reaction>
</comment>
<evidence type="ECO:0000256" key="3">
    <source>
        <dbReference type="ARBA" id="ARBA00022741"/>
    </source>
</evidence>
<dbReference type="FunFam" id="3.20.70.20:FF:000041">
    <property type="entry name" value="Ribonucleotide reductase catalytic subunit M1"/>
    <property type="match status" value="1"/>
</dbReference>
<comment type="similarity">
    <text evidence="1 9">Belongs to the ribonucleoside diphosphate reductase large chain family.</text>
</comment>
<reference evidence="11" key="3">
    <citation type="submission" date="2025-09" db="UniProtKB">
        <authorList>
            <consortium name="Ensembl"/>
        </authorList>
    </citation>
    <scope>IDENTIFICATION</scope>
</reference>
<dbReference type="GO" id="GO:0005971">
    <property type="term" value="C:ribonucleoside-diphosphate reductase complex"/>
    <property type="evidence" value="ECO:0007669"/>
    <property type="project" value="TreeGrafter"/>
</dbReference>
<organism evidence="11 12">
    <name type="scientific">Hucho hucho</name>
    <name type="common">huchen</name>
    <dbReference type="NCBI Taxonomy" id="62062"/>
    <lineage>
        <taxon>Eukaryota</taxon>
        <taxon>Metazoa</taxon>
        <taxon>Chordata</taxon>
        <taxon>Craniata</taxon>
        <taxon>Vertebrata</taxon>
        <taxon>Euteleostomi</taxon>
        <taxon>Actinopterygii</taxon>
        <taxon>Neopterygii</taxon>
        <taxon>Teleostei</taxon>
        <taxon>Protacanthopterygii</taxon>
        <taxon>Salmoniformes</taxon>
        <taxon>Salmonidae</taxon>
        <taxon>Salmoninae</taxon>
        <taxon>Hucho</taxon>
    </lineage>
</organism>
<keyword evidence="4 8" id="KW-0067">ATP-binding</keyword>
<evidence type="ECO:0000259" key="10">
    <source>
        <dbReference type="PROSITE" id="PS51161"/>
    </source>
</evidence>
<dbReference type="InterPro" id="IPR008926">
    <property type="entry name" value="RNR_R1-su_N"/>
</dbReference>
<evidence type="ECO:0000313" key="11">
    <source>
        <dbReference type="Ensembl" id="ENSHHUP00000008151.1"/>
    </source>
</evidence>
<comment type="function">
    <text evidence="7 9">Provides the precursors necessary for DNA synthesis. Catalyzes the biosynthesis of deoxyribonucleotides from the corresponding ribonucleotides.</text>
</comment>
<dbReference type="InterPro" id="IPR013346">
    <property type="entry name" value="NrdE_NrdA_C"/>
</dbReference>